<name>A0AAW0FL21_9APHY</name>
<reference evidence="2 3" key="1">
    <citation type="submission" date="2022-09" db="EMBL/GenBank/DDBJ databases">
        <authorList>
            <person name="Palmer J.M."/>
        </authorList>
    </citation>
    <scope>NUCLEOTIDE SEQUENCE [LARGE SCALE GENOMIC DNA]</scope>
    <source>
        <strain evidence="2 3">DSM 7382</strain>
    </source>
</reference>
<accession>A0AAW0FL21</accession>
<protein>
    <submittedName>
        <fullName evidence="2">Uncharacterized protein</fullName>
    </submittedName>
</protein>
<dbReference type="AlphaFoldDB" id="A0AAW0FL21"/>
<proteinExistence type="predicted"/>
<feature type="compositionally biased region" description="Acidic residues" evidence="1">
    <location>
        <begin position="627"/>
        <end position="648"/>
    </location>
</feature>
<dbReference type="EMBL" id="JASBNA010000057">
    <property type="protein sequence ID" value="KAK7679639.1"/>
    <property type="molecule type" value="Genomic_DNA"/>
</dbReference>
<dbReference type="Proteomes" id="UP001385951">
    <property type="component" value="Unassembled WGS sequence"/>
</dbReference>
<evidence type="ECO:0000256" key="1">
    <source>
        <dbReference type="SAM" id="MobiDB-lite"/>
    </source>
</evidence>
<evidence type="ECO:0000313" key="3">
    <source>
        <dbReference type="Proteomes" id="UP001385951"/>
    </source>
</evidence>
<keyword evidence="3" id="KW-1185">Reference proteome</keyword>
<gene>
    <name evidence="2" type="ORF">QCA50_017351</name>
</gene>
<sequence>MARAAIYERGKGVKSTAVEDILSPLSYVPTSNAFADSLGETFDYFSLFVVDLMHEIELGVWKALFIHLIRILVSLGGNAIQLLNERFRQIPAFGSSICRFDNNSSALKKLAARNYEDFLQCSMPVFEGLFDSPDHDRCIQDLLFVVAEWHANAKLRLHTNSTVKILEELTRTFGFMIRYFTNKICPTYQTRELPREEAARVRRQAKKASQGNQLPTTPAANTGRLNKTFQLLTYKLHAMGDYVWHIIRFGTTDSYSTQTSELEHRSVKQYYARTNKIQHARHIARIHRRERLFKKTLLQNEYAKLGFKRKRGLEGSNERPKINPADGHHYISPSRNSPIRVLNWIDEHEDDLAFDNFMLKLRNHLVGRLRNPGFVDDGTSYSTEELGQVCILSDRIYDHKTMRLNYTTYDLRQEYDMINLRSRADVMAASPLFDPLTCTSEDGHPFVYAHVLGIYHAEVIHTIPGQPATAHTMEFLFVRWYQRDTTFPAGFKQRRLHRVAFRPPQDVDSYGFLDPDDVIRGAHIIPAFAHGELAPSLERRSQHFQFPKWNFYYINLFVDRDMYMRYQGGGVGHVPAKVDDPERADETILEDEDLGLGEATGEAANESPRVDEGDDETSSHGSRSEGSDIEGPENDDDQEEDHASDDELNIGVDSEALRNDLREDLGFADL</sequence>
<comment type="caution">
    <text evidence="2">The sequence shown here is derived from an EMBL/GenBank/DDBJ whole genome shotgun (WGS) entry which is preliminary data.</text>
</comment>
<organism evidence="2 3">
    <name type="scientific">Cerrena zonata</name>
    <dbReference type="NCBI Taxonomy" id="2478898"/>
    <lineage>
        <taxon>Eukaryota</taxon>
        <taxon>Fungi</taxon>
        <taxon>Dikarya</taxon>
        <taxon>Basidiomycota</taxon>
        <taxon>Agaricomycotina</taxon>
        <taxon>Agaricomycetes</taxon>
        <taxon>Polyporales</taxon>
        <taxon>Cerrenaceae</taxon>
        <taxon>Cerrena</taxon>
    </lineage>
</organism>
<feature type="region of interest" description="Disordered" evidence="1">
    <location>
        <begin position="589"/>
        <end position="655"/>
    </location>
</feature>
<evidence type="ECO:0000313" key="2">
    <source>
        <dbReference type="EMBL" id="KAK7679639.1"/>
    </source>
</evidence>